<keyword evidence="1" id="KW-0813">Transport</keyword>
<dbReference type="PANTHER" id="PTHR38439:SF3">
    <property type="entry name" value="COPPER-RESISTANT CUPROPROTEIN COPI"/>
    <property type="match status" value="1"/>
</dbReference>
<dbReference type="GO" id="GO:0005507">
    <property type="term" value="F:copper ion binding"/>
    <property type="evidence" value="ECO:0007669"/>
    <property type="project" value="InterPro"/>
</dbReference>
<accession>A0A128A0R2</accession>
<evidence type="ECO:0000256" key="2">
    <source>
        <dbReference type="ARBA" id="ARBA00022723"/>
    </source>
</evidence>
<name>A0A128A0R2_9ARCH</name>
<dbReference type="PANTHER" id="PTHR38439">
    <property type="entry name" value="AURACYANIN-B"/>
    <property type="match status" value="1"/>
</dbReference>
<dbReference type="PROSITE" id="PS00196">
    <property type="entry name" value="COPPER_BLUE"/>
    <property type="match status" value="2"/>
</dbReference>
<gene>
    <name evidence="7" type="ORF">NDEV_0163</name>
</gene>
<evidence type="ECO:0000313" key="8">
    <source>
        <dbReference type="Proteomes" id="UP000196239"/>
    </source>
</evidence>
<dbReference type="Gene3D" id="2.60.40.420">
    <property type="entry name" value="Cupredoxins - blue copper proteins"/>
    <property type="match status" value="2"/>
</dbReference>
<feature type="transmembrane region" description="Helical" evidence="5">
    <location>
        <begin position="21"/>
        <end position="40"/>
    </location>
</feature>
<keyword evidence="5" id="KW-0812">Transmembrane</keyword>
<evidence type="ECO:0000256" key="3">
    <source>
        <dbReference type="ARBA" id="ARBA00022982"/>
    </source>
</evidence>
<evidence type="ECO:0000256" key="1">
    <source>
        <dbReference type="ARBA" id="ARBA00022448"/>
    </source>
</evidence>
<dbReference type="SUPFAM" id="SSF49503">
    <property type="entry name" value="Cupredoxins"/>
    <property type="match status" value="2"/>
</dbReference>
<dbReference type="AlphaFoldDB" id="A0A128A0R2"/>
<dbReference type="InterPro" id="IPR028871">
    <property type="entry name" value="BlueCu_1_BS"/>
</dbReference>
<dbReference type="Proteomes" id="UP000196239">
    <property type="component" value="Chromosome 1"/>
</dbReference>
<dbReference type="KEGG" id="ndv:NDEV_0163"/>
<evidence type="ECO:0000259" key="6">
    <source>
        <dbReference type="Pfam" id="PF00127"/>
    </source>
</evidence>
<keyword evidence="5" id="KW-1133">Transmembrane helix</keyword>
<keyword evidence="3" id="KW-0249">Electron transport</keyword>
<dbReference type="InterPro" id="IPR008972">
    <property type="entry name" value="Cupredoxin"/>
</dbReference>
<feature type="domain" description="Blue (type 1) copper" evidence="6">
    <location>
        <begin position="237"/>
        <end position="325"/>
    </location>
</feature>
<organism evidence="7 8">
    <name type="scientific">Nitrosotalea devaniterrae</name>
    <dbReference type="NCBI Taxonomy" id="1078905"/>
    <lineage>
        <taxon>Archaea</taxon>
        <taxon>Nitrososphaerota</taxon>
        <taxon>Nitrososphaeria</taxon>
        <taxon>Nitrosotaleales</taxon>
        <taxon>Nitrosotaleaceae</taxon>
        <taxon>Nitrosotalea</taxon>
    </lineage>
</organism>
<evidence type="ECO:0000256" key="5">
    <source>
        <dbReference type="SAM" id="Phobius"/>
    </source>
</evidence>
<evidence type="ECO:0000256" key="4">
    <source>
        <dbReference type="ARBA" id="ARBA00023008"/>
    </source>
</evidence>
<dbReference type="Pfam" id="PF00127">
    <property type="entry name" value="Copper-bind"/>
    <property type="match status" value="2"/>
</dbReference>
<keyword evidence="5" id="KW-0472">Membrane</keyword>
<sequence>MSHTEHEETILRTSPARMGKMLAILLGIMVIGGAIFFLNYDYWNSYLPTAGKIQEEGAAGSHAQGQGQATGKTVDVDIAFMESPDFKVYAFNALSGDGKNPEIHANVGDKIVFHVTNKGKSFHAFGVTASKEGPGPVIDGTTVGTADNPLKPGKGGDATFVASEPGEYYYICVVPGHRELGMEGKIEIAPSTGGSAASGAEVKPTGNKVEFTVSFVMSADFKQYAFDALPGQAGSNADIKVKSGDTVTIHVKNDSKSFHAFGVVVDPDNPSNVLWNSAVATPDNPLKPGKSGDVTFVAGAPGTYHYICTVPGHAALGMDAKFIVE</sequence>
<dbReference type="CDD" id="cd00920">
    <property type="entry name" value="Cupredoxin"/>
    <property type="match status" value="1"/>
</dbReference>
<keyword evidence="2" id="KW-0479">Metal-binding</keyword>
<reference evidence="8" key="1">
    <citation type="submission" date="2015-10" db="EMBL/GenBank/DDBJ databases">
        <authorList>
            <person name="Lehtovirta-Morley L.E."/>
            <person name="Vieille C."/>
        </authorList>
    </citation>
    <scope>NUCLEOTIDE SEQUENCE [LARGE SCALE GENOMIC DNA]</scope>
</reference>
<feature type="domain" description="Blue (type 1) copper" evidence="6">
    <location>
        <begin position="101"/>
        <end position="188"/>
    </location>
</feature>
<evidence type="ECO:0000313" key="7">
    <source>
        <dbReference type="EMBL" id="CUR50928.1"/>
    </source>
</evidence>
<keyword evidence="8" id="KW-1185">Reference proteome</keyword>
<dbReference type="InterPro" id="IPR050845">
    <property type="entry name" value="Cu-binding_ET"/>
</dbReference>
<dbReference type="InterPro" id="IPR000923">
    <property type="entry name" value="BlueCu_1"/>
</dbReference>
<protein>
    <submittedName>
        <fullName evidence="7">Putative rusticyanin</fullName>
    </submittedName>
</protein>
<proteinExistence type="predicted"/>
<dbReference type="EMBL" id="LN890280">
    <property type="protein sequence ID" value="CUR50928.1"/>
    <property type="molecule type" value="Genomic_DNA"/>
</dbReference>
<keyword evidence="4" id="KW-0186">Copper</keyword>
<dbReference type="GO" id="GO:0009055">
    <property type="term" value="F:electron transfer activity"/>
    <property type="evidence" value="ECO:0007669"/>
    <property type="project" value="InterPro"/>
</dbReference>